<protein>
    <submittedName>
        <fullName evidence="2">Uncharacterized protein</fullName>
    </submittedName>
</protein>
<accession>A0ABQ5N9H4</accession>
<dbReference type="EMBL" id="BRXR01000001">
    <property type="protein sequence ID" value="GLC31868.1"/>
    <property type="molecule type" value="Genomic_DNA"/>
</dbReference>
<dbReference type="Proteomes" id="UP001208567">
    <property type="component" value="Unassembled WGS sequence"/>
</dbReference>
<organism evidence="2 3">
    <name type="scientific">Clostridium omnivorum</name>
    <dbReference type="NCBI Taxonomy" id="1604902"/>
    <lineage>
        <taxon>Bacteria</taxon>
        <taxon>Bacillati</taxon>
        <taxon>Bacillota</taxon>
        <taxon>Clostridia</taxon>
        <taxon>Eubacteriales</taxon>
        <taxon>Clostridiaceae</taxon>
        <taxon>Clostridium</taxon>
    </lineage>
</organism>
<evidence type="ECO:0000313" key="3">
    <source>
        <dbReference type="Proteomes" id="UP001208567"/>
    </source>
</evidence>
<gene>
    <name evidence="2" type="ORF">bsdE14_32780</name>
</gene>
<reference evidence="2 3" key="1">
    <citation type="journal article" date="2024" name="Int. J. Syst. Evol. Microbiol.">
        <title>Clostridium omnivorum sp. nov., isolated from anoxic soil under the treatment of reductive soil disinfestation.</title>
        <authorList>
            <person name="Ueki A."/>
            <person name="Tonouchi A."/>
            <person name="Kaku N."/>
            <person name="Honma S."/>
            <person name="Ueki K."/>
        </authorList>
    </citation>
    <scope>NUCLEOTIDE SEQUENCE [LARGE SCALE GENOMIC DNA]</scope>
    <source>
        <strain evidence="2 3">E14</strain>
    </source>
</reference>
<sequence length="59" mass="7020">MNLLRQFIMLNDIPLIWFCLIIIINKSVIPKQLWNYTFLFVVYAIYANSKDINALSIQK</sequence>
<name>A0ABQ5N9H4_9CLOT</name>
<evidence type="ECO:0000313" key="2">
    <source>
        <dbReference type="EMBL" id="GLC31868.1"/>
    </source>
</evidence>
<keyword evidence="1" id="KW-0812">Transmembrane</keyword>
<evidence type="ECO:0000256" key="1">
    <source>
        <dbReference type="SAM" id="Phobius"/>
    </source>
</evidence>
<keyword evidence="3" id="KW-1185">Reference proteome</keyword>
<comment type="caution">
    <text evidence="2">The sequence shown here is derived from an EMBL/GenBank/DDBJ whole genome shotgun (WGS) entry which is preliminary data.</text>
</comment>
<feature type="transmembrane region" description="Helical" evidence="1">
    <location>
        <begin position="7"/>
        <end position="27"/>
    </location>
</feature>
<keyword evidence="1" id="KW-0472">Membrane</keyword>
<proteinExistence type="predicted"/>
<keyword evidence="1" id="KW-1133">Transmembrane helix</keyword>